<comment type="caution">
    <text evidence="1">The sequence shown here is derived from an EMBL/GenBank/DDBJ whole genome shotgun (WGS) entry which is preliminary data.</text>
</comment>
<dbReference type="InterPro" id="IPR047975">
    <property type="entry name" value="Heme_bind_FMP"/>
</dbReference>
<organism evidence="1 2">
    <name type="scientific">Mucilaginibacter gotjawali</name>
    <dbReference type="NCBI Taxonomy" id="1550579"/>
    <lineage>
        <taxon>Bacteria</taxon>
        <taxon>Pseudomonadati</taxon>
        <taxon>Bacteroidota</taxon>
        <taxon>Sphingobacteriia</taxon>
        <taxon>Sphingobacteriales</taxon>
        <taxon>Sphingobacteriaceae</taxon>
        <taxon>Mucilaginibacter</taxon>
    </lineage>
</organism>
<evidence type="ECO:0000313" key="1">
    <source>
        <dbReference type="EMBL" id="MBB3054839.1"/>
    </source>
</evidence>
<evidence type="ECO:0000313" key="2">
    <source>
        <dbReference type="Proteomes" id="UP000539265"/>
    </source>
</evidence>
<accession>A0A839SDX0</accession>
<dbReference type="OrthoDB" id="118689at2"/>
<sequence length="299" mass="32329">MEANNEALLKGFVRLGGTPEEVASKLGPLADLEGTWTGNTGWNLIAVPSMLNGNPEFTLLIQQYSETITFTPITAPVPNRGGTTQQFITGLLYELTINDLKYPNGILHIENGMWLNMSDIEAQPDGPVIESNAPQPFTVARMSSIPHGDVVIALGNAVTSSAAPVFPAISAIPAPEGLPPVFGYTDPYSLNEFSAEFHTADVNSTLAATAATQTITQVTTITVDTENTGGSISNIPFVQQHVSPSRFQSTFWIENVVDGDLNFLQLQYSQQADLNFIKKFNLPGDILWPHVNVNTLRKS</sequence>
<proteinExistence type="predicted"/>
<dbReference type="AlphaFoldDB" id="A0A839SDX0"/>
<dbReference type="SUPFAM" id="SSF50814">
    <property type="entry name" value="Lipocalins"/>
    <property type="match status" value="1"/>
</dbReference>
<protein>
    <submittedName>
        <fullName evidence="1">Uncharacterized protein</fullName>
    </submittedName>
</protein>
<keyword evidence="2" id="KW-1185">Reference proteome</keyword>
<name>A0A839SDX0_9SPHI</name>
<gene>
    <name evidence="1" type="ORF">FHS11_001249</name>
</gene>
<dbReference type="RefSeq" id="WP_096356254.1">
    <property type="nucleotide sequence ID" value="NZ_AP017313.1"/>
</dbReference>
<dbReference type="EMBL" id="JACHWX010000002">
    <property type="protein sequence ID" value="MBB3054839.1"/>
    <property type="molecule type" value="Genomic_DNA"/>
</dbReference>
<dbReference type="Proteomes" id="UP000539265">
    <property type="component" value="Unassembled WGS sequence"/>
</dbReference>
<dbReference type="InterPro" id="IPR012674">
    <property type="entry name" value="Calycin"/>
</dbReference>
<reference evidence="1" key="1">
    <citation type="submission" date="2020-08" db="EMBL/GenBank/DDBJ databases">
        <title>Genomic Encyclopedia of Type Strains, Phase III (KMG-III): the genomes of soil and plant-associated and newly described type strains.</title>
        <authorList>
            <person name="Whitman W."/>
        </authorList>
    </citation>
    <scope>NUCLEOTIDE SEQUENCE [LARGE SCALE GENOMIC DNA]</scope>
    <source>
        <strain evidence="1">CECT 8628</strain>
    </source>
</reference>
<dbReference type="NCBIfam" id="NF040572">
    <property type="entry name" value="heme_bind_FMP"/>
    <property type="match status" value="1"/>
</dbReference>